<reference evidence="2" key="2">
    <citation type="submission" date="2019-06" db="EMBL/GenBank/DDBJ databases">
        <title>Genomics analysis of Aphanomyces spp. identifies a new class of oomycete effector associated with host adaptation.</title>
        <authorList>
            <person name="Gaulin E."/>
        </authorList>
    </citation>
    <scope>NUCLEOTIDE SEQUENCE</scope>
    <source>
        <strain evidence="2">CBS 578.67</strain>
    </source>
</reference>
<evidence type="ECO:0000313" key="2">
    <source>
        <dbReference type="EMBL" id="KAF0695129.1"/>
    </source>
</evidence>
<protein>
    <submittedName>
        <fullName evidence="3">Aste57867_14026 protein</fullName>
    </submittedName>
</protein>
<proteinExistence type="predicted"/>
<gene>
    <name evidence="3" type="primary">Aste57867_14026</name>
    <name evidence="2" type="ORF">As57867_013975</name>
    <name evidence="3" type="ORF">ASTE57867_14026</name>
</gene>
<dbReference type="AlphaFoldDB" id="A0A485L061"/>
<keyword evidence="1" id="KW-0812">Transmembrane</keyword>
<keyword evidence="1" id="KW-0472">Membrane</keyword>
<evidence type="ECO:0000313" key="4">
    <source>
        <dbReference type="Proteomes" id="UP000332933"/>
    </source>
</evidence>
<keyword evidence="1" id="KW-1133">Transmembrane helix</keyword>
<keyword evidence="4" id="KW-1185">Reference proteome</keyword>
<dbReference type="EMBL" id="VJMH01005503">
    <property type="protein sequence ID" value="KAF0695129.1"/>
    <property type="molecule type" value="Genomic_DNA"/>
</dbReference>
<dbReference type="Proteomes" id="UP000332933">
    <property type="component" value="Unassembled WGS sequence"/>
</dbReference>
<name>A0A485L061_9STRA</name>
<dbReference type="OrthoDB" id="75099at2759"/>
<evidence type="ECO:0000313" key="3">
    <source>
        <dbReference type="EMBL" id="VFT90856.1"/>
    </source>
</evidence>
<organism evidence="3 4">
    <name type="scientific">Aphanomyces stellatus</name>
    <dbReference type="NCBI Taxonomy" id="120398"/>
    <lineage>
        <taxon>Eukaryota</taxon>
        <taxon>Sar</taxon>
        <taxon>Stramenopiles</taxon>
        <taxon>Oomycota</taxon>
        <taxon>Saprolegniomycetes</taxon>
        <taxon>Saprolegniales</taxon>
        <taxon>Verrucalvaceae</taxon>
        <taxon>Aphanomyces</taxon>
    </lineage>
</organism>
<accession>A0A485L061</accession>
<reference evidence="3 4" key="1">
    <citation type="submission" date="2019-03" db="EMBL/GenBank/DDBJ databases">
        <authorList>
            <person name="Gaulin E."/>
            <person name="Dumas B."/>
        </authorList>
    </citation>
    <scope>NUCLEOTIDE SEQUENCE [LARGE SCALE GENOMIC DNA]</scope>
    <source>
        <strain evidence="3">CBS 568.67</strain>
    </source>
</reference>
<sequence>MSADDITFWETIDHLGGVWSLLGVVVVLAVFYVVLVEVMIPRGRISQAERAKAHQKMLLAARGKSQRLKD</sequence>
<feature type="transmembrane region" description="Helical" evidence="1">
    <location>
        <begin position="18"/>
        <end position="40"/>
    </location>
</feature>
<dbReference type="EMBL" id="CAADRA010005524">
    <property type="protein sequence ID" value="VFT90856.1"/>
    <property type="molecule type" value="Genomic_DNA"/>
</dbReference>
<evidence type="ECO:0000256" key="1">
    <source>
        <dbReference type="SAM" id="Phobius"/>
    </source>
</evidence>